<keyword evidence="7" id="KW-0413">Isomerase</keyword>
<dbReference type="AlphaFoldDB" id="A0A381QKQ8"/>
<evidence type="ECO:0000256" key="6">
    <source>
        <dbReference type="ARBA" id="ARBA00023125"/>
    </source>
</evidence>
<dbReference type="EC" id="5.6.2.4" evidence="9"/>
<keyword evidence="3" id="KW-0378">Hydrolase</keyword>
<comment type="catalytic activity">
    <reaction evidence="8">
        <text>Couples ATP hydrolysis with the unwinding of duplex DNA by translocating in the 3'-5' direction.</text>
        <dbReference type="EC" id="5.6.2.4"/>
    </reaction>
</comment>
<comment type="catalytic activity">
    <reaction evidence="10">
        <text>ATP + H2O = ADP + phosphate + H(+)</text>
        <dbReference type="Rhea" id="RHEA:13065"/>
        <dbReference type="ChEBI" id="CHEBI:15377"/>
        <dbReference type="ChEBI" id="CHEBI:15378"/>
        <dbReference type="ChEBI" id="CHEBI:30616"/>
        <dbReference type="ChEBI" id="CHEBI:43474"/>
        <dbReference type="ChEBI" id="CHEBI:456216"/>
        <dbReference type="EC" id="5.6.2.4"/>
    </reaction>
</comment>
<dbReference type="Pfam" id="PF13361">
    <property type="entry name" value="UvrD_C"/>
    <property type="match status" value="2"/>
</dbReference>
<dbReference type="Gene3D" id="1.10.486.10">
    <property type="entry name" value="PCRA, domain 4"/>
    <property type="match status" value="1"/>
</dbReference>
<keyword evidence="4" id="KW-0347">Helicase</keyword>
<reference evidence="14" key="1">
    <citation type="submission" date="2018-05" db="EMBL/GenBank/DDBJ databases">
        <authorList>
            <person name="Lanie J.A."/>
            <person name="Ng W.-L."/>
            <person name="Kazmierczak K.M."/>
            <person name="Andrzejewski T.M."/>
            <person name="Davidsen T.M."/>
            <person name="Wayne K.J."/>
            <person name="Tettelin H."/>
            <person name="Glass J.I."/>
            <person name="Rusch D."/>
            <person name="Podicherti R."/>
            <person name="Tsui H.-C.T."/>
            <person name="Winkler M.E."/>
        </authorList>
    </citation>
    <scope>NUCLEOTIDE SEQUENCE</scope>
</reference>
<comment type="similarity">
    <text evidence="1">Belongs to the helicase family. UvrD subfamily.</text>
</comment>
<proteinExistence type="inferred from homology"/>
<keyword evidence="6" id="KW-0238">DNA-binding</keyword>
<evidence type="ECO:0000259" key="13">
    <source>
        <dbReference type="PROSITE" id="PS51198"/>
    </source>
</evidence>
<dbReference type="InterPro" id="IPR010997">
    <property type="entry name" value="HRDC-like_sf"/>
</dbReference>
<dbReference type="InterPro" id="IPR027417">
    <property type="entry name" value="P-loop_NTPase"/>
</dbReference>
<feature type="region of interest" description="Disordered" evidence="11">
    <location>
        <begin position="1"/>
        <end position="35"/>
    </location>
</feature>
<dbReference type="Gene3D" id="1.10.10.160">
    <property type="match status" value="1"/>
</dbReference>
<dbReference type="InterPro" id="IPR044876">
    <property type="entry name" value="HRDC_dom_sf"/>
</dbReference>
<dbReference type="Gene3D" id="3.40.50.300">
    <property type="entry name" value="P-loop containing nucleotide triphosphate hydrolases"/>
    <property type="match status" value="3"/>
</dbReference>
<evidence type="ECO:0000256" key="11">
    <source>
        <dbReference type="SAM" id="MobiDB-lite"/>
    </source>
</evidence>
<protein>
    <recommendedName>
        <fullName evidence="9">DNA 3'-5' helicase</fullName>
        <ecNumber evidence="9">5.6.2.4</ecNumber>
    </recommendedName>
</protein>
<keyword evidence="2" id="KW-0547">Nucleotide-binding</keyword>
<evidence type="ECO:0000256" key="5">
    <source>
        <dbReference type="ARBA" id="ARBA00022840"/>
    </source>
</evidence>
<keyword evidence="5" id="KW-0067">ATP-binding</keyword>
<dbReference type="InterPro" id="IPR002121">
    <property type="entry name" value="HRDC_dom"/>
</dbReference>
<dbReference type="InterPro" id="IPR000212">
    <property type="entry name" value="DNA_helicase_UvrD/REP"/>
</dbReference>
<dbReference type="Pfam" id="PF00580">
    <property type="entry name" value="UvrD-helicase"/>
    <property type="match status" value="1"/>
</dbReference>
<dbReference type="GO" id="GO:0016787">
    <property type="term" value="F:hydrolase activity"/>
    <property type="evidence" value="ECO:0007669"/>
    <property type="project" value="UniProtKB-KW"/>
</dbReference>
<feature type="domain" description="UvrD-like helicase ATP-binding" evidence="13">
    <location>
        <begin position="25"/>
        <end position="300"/>
    </location>
</feature>
<evidence type="ECO:0000256" key="2">
    <source>
        <dbReference type="ARBA" id="ARBA00022741"/>
    </source>
</evidence>
<dbReference type="GO" id="GO:0003677">
    <property type="term" value="F:DNA binding"/>
    <property type="evidence" value="ECO:0007669"/>
    <property type="project" value="UniProtKB-KW"/>
</dbReference>
<evidence type="ECO:0000256" key="4">
    <source>
        <dbReference type="ARBA" id="ARBA00022806"/>
    </source>
</evidence>
<dbReference type="EMBL" id="UINC01001372">
    <property type="protein sequence ID" value="SUZ79019.1"/>
    <property type="molecule type" value="Genomic_DNA"/>
</dbReference>
<dbReference type="GO" id="GO:0043138">
    <property type="term" value="F:3'-5' DNA helicase activity"/>
    <property type="evidence" value="ECO:0007669"/>
    <property type="project" value="UniProtKB-EC"/>
</dbReference>
<dbReference type="PROSITE" id="PS51198">
    <property type="entry name" value="UVRD_HELICASE_ATP_BIND"/>
    <property type="match status" value="1"/>
</dbReference>
<evidence type="ECO:0000256" key="10">
    <source>
        <dbReference type="ARBA" id="ARBA00048988"/>
    </source>
</evidence>
<evidence type="ECO:0000256" key="8">
    <source>
        <dbReference type="ARBA" id="ARBA00034617"/>
    </source>
</evidence>
<feature type="compositionally biased region" description="Basic and acidic residues" evidence="11">
    <location>
        <begin position="1"/>
        <end position="12"/>
    </location>
</feature>
<feature type="domain" description="HRDC" evidence="12">
    <location>
        <begin position="576"/>
        <end position="649"/>
    </location>
</feature>
<evidence type="ECO:0000313" key="14">
    <source>
        <dbReference type="EMBL" id="SUZ79019.1"/>
    </source>
</evidence>
<dbReference type="PANTHER" id="PTHR11070:SF2">
    <property type="entry name" value="ATP-DEPENDENT DNA HELICASE SRS2"/>
    <property type="match status" value="1"/>
</dbReference>
<dbReference type="GO" id="GO:0000725">
    <property type="term" value="P:recombinational repair"/>
    <property type="evidence" value="ECO:0007669"/>
    <property type="project" value="TreeGrafter"/>
</dbReference>
<dbReference type="InterPro" id="IPR013986">
    <property type="entry name" value="DExx_box_DNA_helicase_dom_sf"/>
</dbReference>
<name>A0A381QKQ8_9ZZZZ</name>
<dbReference type="SUPFAM" id="SSF47819">
    <property type="entry name" value="HRDC-like"/>
    <property type="match status" value="1"/>
</dbReference>
<organism evidence="14">
    <name type="scientific">marine metagenome</name>
    <dbReference type="NCBI Taxonomy" id="408172"/>
    <lineage>
        <taxon>unclassified sequences</taxon>
        <taxon>metagenomes</taxon>
        <taxon>ecological metagenomes</taxon>
    </lineage>
</organism>
<dbReference type="Gene3D" id="1.10.150.80">
    <property type="entry name" value="HRDC domain"/>
    <property type="match status" value="1"/>
</dbReference>
<evidence type="ECO:0000256" key="9">
    <source>
        <dbReference type="ARBA" id="ARBA00034808"/>
    </source>
</evidence>
<dbReference type="Pfam" id="PF00570">
    <property type="entry name" value="HRDC"/>
    <property type="match status" value="1"/>
</dbReference>
<dbReference type="InterPro" id="IPR014017">
    <property type="entry name" value="DNA_helicase_UvrD-like_C"/>
</dbReference>
<dbReference type="InterPro" id="IPR014016">
    <property type="entry name" value="UvrD-like_ATP-bd"/>
</dbReference>
<dbReference type="PROSITE" id="PS50967">
    <property type="entry name" value="HRDC"/>
    <property type="match status" value="1"/>
</dbReference>
<dbReference type="GO" id="GO:0005524">
    <property type="term" value="F:ATP binding"/>
    <property type="evidence" value="ECO:0007669"/>
    <property type="project" value="UniProtKB-KW"/>
</dbReference>
<sequence>MGASKETEDRDCLAVTSRAPDPGFDQLDPEQQRAVNSDDAPLRILAGPGSGKTRVLTNRIARRVADGSADERRVLALTFTRRAANQLRSRLNQMGIRDLGAVGTFHAVALAQIRQYRSDRGKRAPVVLSGRQPVLKELIGDFQNIQLKQATTEIDWACSQALTPDEYRNGPGGRRVGVTQAARVAELYKSYVTYKSRRGLLDFDDILVECTDLLRSDEAFRDAQHWIFRHLFVDEYQDLNETQFNLLRAWIGQRTDLCVVGDPDQAIYGWNGADAGHLLNFCEDFPSAGTEVLTTNHRSQPQIIHAANAVLGRNSTESHLDVAGEQFPTTSNFSDEWEEAVGISRYLRDARLPETRWSRHAVLARTNEQLHVIAGALNKFQVPHRLRGQGGVLKLPEVQDVIARLCSARTEFATLAADLFDEYDYGPQNRVAELAVQYASENVHIDGSGFRDWLRTLRPDDLDVGEDGVDLVTFHAAKGLEWPCVIIAGVEEGLVPIQSDDPEERRLFYVAVSRAQQRLHLTWARARHKGDRLESRKPSPWLQLIKTTDQESKPPSAKQAARHLAEARQNLRTDFDTAATVRERRLRDWINTTAQARRIDPSALLPDHLIARVAQAAPATISELEATTGMSKPRLDRIGPEILAAIASP</sequence>
<accession>A0A381QKQ8</accession>
<evidence type="ECO:0000256" key="1">
    <source>
        <dbReference type="ARBA" id="ARBA00009922"/>
    </source>
</evidence>
<evidence type="ECO:0000256" key="7">
    <source>
        <dbReference type="ARBA" id="ARBA00023235"/>
    </source>
</evidence>
<gene>
    <name evidence="14" type="ORF">METZ01_LOCUS31873</name>
</gene>
<dbReference type="PANTHER" id="PTHR11070">
    <property type="entry name" value="UVRD / RECB / PCRA DNA HELICASE FAMILY MEMBER"/>
    <property type="match status" value="1"/>
</dbReference>
<evidence type="ECO:0000259" key="12">
    <source>
        <dbReference type="PROSITE" id="PS50967"/>
    </source>
</evidence>
<dbReference type="SUPFAM" id="SSF52540">
    <property type="entry name" value="P-loop containing nucleoside triphosphate hydrolases"/>
    <property type="match status" value="1"/>
</dbReference>
<dbReference type="CDD" id="cd17932">
    <property type="entry name" value="DEXQc_UvrD"/>
    <property type="match status" value="1"/>
</dbReference>
<evidence type="ECO:0000256" key="3">
    <source>
        <dbReference type="ARBA" id="ARBA00022801"/>
    </source>
</evidence>